<keyword evidence="4" id="KW-1185">Reference proteome</keyword>
<dbReference type="InterPro" id="IPR000086">
    <property type="entry name" value="NUDIX_hydrolase_dom"/>
</dbReference>
<dbReference type="CDD" id="cd02883">
    <property type="entry name" value="NUDIX_Hydrolase"/>
    <property type="match status" value="1"/>
</dbReference>
<evidence type="ECO:0000313" key="3">
    <source>
        <dbReference type="EMBL" id="RCW50027.1"/>
    </source>
</evidence>
<evidence type="ECO:0000256" key="1">
    <source>
        <dbReference type="ARBA" id="ARBA00022801"/>
    </source>
</evidence>
<evidence type="ECO:0000313" key="4">
    <source>
        <dbReference type="Proteomes" id="UP000252415"/>
    </source>
</evidence>
<dbReference type="SUPFAM" id="SSF55811">
    <property type="entry name" value="Nudix"/>
    <property type="match status" value="1"/>
</dbReference>
<dbReference type="Gene3D" id="3.90.79.10">
    <property type="entry name" value="Nucleoside Triphosphate Pyrophosphohydrolase"/>
    <property type="match status" value="1"/>
</dbReference>
<protein>
    <submittedName>
        <fullName evidence="3">8-oxo-dGTP pyrophosphatase MutT (NUDIX family)</fullName>
    </submittedName>
</protein>
<dbReference type="OrthoDB" id="3689607at2"/>
<accession>A0A368W7G3</accession>
<gene>
    <name evidence="3" type="ORF">DFP97_10343</name>
</gene>
<reference evidence="3 4" key="1">
    <citation type="submission" date="2018-07" db="EMBL/GenBank/DDBJ databases">
        <title>Genomic Encyclopedia of Type Strains, Phase III (KMG-III): the genomes of soil and plant-associated and newly described type strains.</title>
        <authorList>
            <person name="Whitman W."/>
        </authorList>
    </citation>
    <scope>NUCLEOTIDE SEQUENCE [LARGE SCALE GENOMIC DNA]</scope>
    <source>
        <strain evidence="3 4">CECT 7506</strain>
    </source>
</reference>
<sequence length="179" mass="20003">MNSSLNHFPTLSKGIVMGYVENCFSLEYEVDESLVSNISIIPTVGDQYVVMQLDNGKWELAGGTLEPNEHYMHALVREVKEELGAELVSYTLFGCFKCHSAADEPYRPHIPHPDFVRLVGYGEVKLVGSPLNPPDGEQVIAVDVVGIDEAVRRFEEIGRPDIAELYKMAHDLKNHIGYL</sequence>
<evidence type="ECO:0000259" key="2">
    <source>
        <dbReference type="PROSITE" id="PS51462"/>
    </source>
</evidence>
<dbReference type="EMBL" id="QPJD01000003">
    <property type="protein sequence ID" value="RCW50027.1"/>
    <property type="molecule type" value="Genomic_DNA"/>
</dbReference>
<dbReference type="PROSITE" id="PS00893">
    <property type="entry name" value="NUDIX_BOX"/>
    <property type="match status" value="1"/>
</dbReference>
<organism evidence="3 4">
    <name type="scientific">Paenibacillus prosopidis</name>
    <dbReference type="NCBI Taxonomy" id="630520"/>
    <lineage>
        <taxon>Bacteria</taxon>
        <taxon>Bacillati</taxon>
        <taxon>Bacillota</taxon>
        <taxon>Bacilli</taxon>
        <taxon>Bacillales</taxon>
        <taxon>Paenibacillaceae</taxon>
        <taxon>Paenibacillus</taxon>
    </lineage>
</organism>
<feature type="domain" description="Nudix hydrolase" evidence="2">
    <location>
        <begin position="33"/>
        <end position="168"/>
    </location>
</feature>
<keyword evidence="1" id="KW-0378">Hydrolase</keyword>
<dbReference type="GO" id="GO:0016787">
    <property type="term" value="F:hydrolase activity"/>
    <property type="evidence" value="ECO:0007669"/>
    <property type="project" value="UniProtKB-KW"/>
</dbReference>
<dbReference type="RefSeq" id="WP_114378899.1">
    <property type="nucleotide sequence ID" value="NZ_QPJD01000003.1"/>
</dbReference>
<dbReference type="InterPro" id="IPR020084">
    <property type="entry name" value="NUDIX_hydrolase_CS"/>
</dbReference>
<dbReference type="InterPro" id="IPR015797">
    <property type="entry name" value="NUDIX_hydrolase-like_dom_sf"/>
</dbReference>
<name>A0A368W7G3_9BACL</name>
<dbReference type="Pfam" id="PF00293">
    <property type="entry name" value="NUDIX"/>
    <property type="match status" value="1"/>
</dbReference>
<proteinExistence type="predicted"/>
<comment type="caution">
    <text evidence="3">The sequence shown here is derived from an EMBL/GenBank/DDBJ whole genome shotgun (WGS) entry which is preliminary data.</text>
</comment>
<dbReference type="Proteomes" id="UP000252415">
    <property type="component" value="Unassembled WGS sequence"/>
</dbReference>
<dbReference type="AlphaFoldDB" id="A0A368W7G3"/>
<dbReference type="PROSITE" id="PS51462">
    <property type="entry name" value="NUDIX"/>
    <property type="match status" value="1"/>
</dbReference>